<dbReference type="STRING" id="1111728.GCA_000427805_00606"/>
<accession>A0A2C6DMZ8</accession>
<dbReference type="InterPro" id="IPR051220">
    <property type="entry name" value="TFA_Chaperone"/>
</dbReference>
<proteinExistence type="predicted"/>
<keyword evidence="3" id="KW-1185">Reference proteome</keyword>
<evidence type="ECO:0000313" key="2">
    <source>
        <dbReference type="EMBL" id="VFS48086.1"/>
    </source>
</evidence>
<dbReference type="EMBL" id="PDDX01000001">
    <property type="protein sequence ID" value="PHI29702.1"/>
    <property type="molecule type" value="Genomic_DNA"/>
</dbReference>
<dbReference type="PANTHER" id="PTHR34413">
    <property type="entry name" value="PROPHAGE TAIL FIBER ASSEMBLY PROTEIN HOMOLOG TFAE-RELATED-RELATED"/>
    <property type="match status" value="1"/>
</dbReference>
<protein>
    <submittedName>
        <fullName evidence="2">Bacteriophage tail assembly protein</fullName>
    </submittedName>
    <submittedName>
        <fullName evidence="1">Tail assembly chaperone</fullName>
    </submittedName>
</protein>
<dbReference type="PANTHER" id="PTHR34413:SF2">
    <property type="entry name" value="PROPHAGE TAIL FIBER ASSEMBLY PROTEIN HOMOLOG TFAE-RELATED"/>
    <property type="match status" value="1"/>
</dbReference>
<dbReference type="RefSeq" id="WP_029093206.1">
    <property type="nucleotide sequence ID" value="NZ_CAADJA010000002.1"/>
</dbReference>
<evidence type="ECO:0000313" key="1">
    <source>
        <dbReference type="EMBL" id="PHI29702.1"/>
    </source>
</evidence>
<reference evidence="3" key="1">
    <citation type="submission" date="2017-09" db="EMBL/GenBank/DDBJ databases">
        <title>FDA dAtabase for Regulatory Grade micrObial Sequences (FDA-ARGOS): Supporting development and validation of Infectious Disease Dx tests.</title>
        <authorList>
            <person name="Minogue T."/>
            <person name="Wolcott M."/>
            <person name="Wasieloski L."/>
            <person name="Aguilar W."/>
            <person name="Moore D."/>
            <person name="Tallon L."/>
            <person name="Sadzewicz L."/>
            <person name="Ott S."/>
            <person name="Zhao X."/>
            <person name="Nagaraj S."/>
            <person name="Vavikolanu K."/>
            <person name="Aluvathingal J."/>
            <person name="Nadendla S."/>
            <person name="Sichtig H."/>
        </authorList>
    </citation>
    <scope>NUCLEOTIDE SEQUENCE [LARGE SCALE GENOMIC DNA]</scope>
    <source>
        <strain evidence="3">FDAARGOS_387</strain>
    </source>
</reference>
<reference evidence="2 4" key="3">
    <citation type="submission" date="2019-03" db="EMBL/GenBank/DDBJ databases">
        <authorList>
            <consortium name="Pathogen Informatics"/>
        </authorList>
    </citation>
    <scope>NUCLEOTIDE SEQUENCE [LARGE SCALE GENOMIC DNA]</scope>
    <source>
        <strain evidence="2 4">NCTC12282</strain>
    </source>
</reference>
<gene>
    <name evidence="1" type="ORF">CRN84_10325</name>
    <name evidence="2" type="ORF">NCTC12282_02999</name>
</gene>
<dbReference type="AlphaFoldDB" id="A0A2C6DMZ8"/>
<dbReference type="Proteomes" id="UP000224974">
    <property type="component" value="Unassembled WGS sequence"/>
</dbReference>
<evidence type="ECO:0000313" key="4">
    <source>
        <dbReference type="Proteomes" id="UP000373449"/>
    </source>
</evidence>
<organism evidence="1 3">
    <name type="scientific">Budvicia aquatica</name>
    <dbReference type="NCBI Taxonomy" id="82979"/>
    <lineage>
        <taxon>Bacteria</taxon>
        <taxon>Pseudomonadati</taxon>
        <taxon>Pseudomonadota</taxon>
        <taxon>Gammaproteobacteria</taxon>
        <taxon>Enterobacterales</taxon>
        <taxon>Budviciaceae</taxon>
        <taxon>Budvicia</taxon>
    </lineage>
</organism>
<dbReference type="OrthoDB" id="8596093at2"/>
<dbReference type="EMBL" id="CAADJA010000002">
    <property type="protein sequence ID" value="VFS48086.1"/>
    <property type="molecule type" value="Genomic_DNA"/>
</dbReference>
<reference evidence="1" key="2">
    <citation type="submission" date="2017-09" db="EMBL/GenBank/DDBJ databases">
        <title>FDA dAtabase for Regulatory Grade micrObial Sequences (FDA-ARGOS): Supporting development and validation of Infectious Disease Dx tests.</title>
        <authorList>
            <person name="Minogue T."/>
            <person name="Wolcott M."/>
            <person name="Wasieloski L."/>
            <person name="Aguilar W."/>
            <person name="Moore D."/>
            <person name="Tallon L.J."/>
            <person name="Sadzewicz L."/>
            <person name="Ott S."/>
            <person name="Zhao X."/>
            <person name="Nagaraj S."/>
            <person name="Vavikolanu K."/>
            <person name="Aluvathingal J."/>
            <person name="Nadendla S."/>
            <person name="Sichtig H."/>
        </authorList>
    </citation>
    <scope>NUCLEOTIDE SEQUENCE</scope>
    <source>
        <strain evidence="1">FDAARGOS_387</strain>
    </source>
</reference>
<dbReference type="InterPro" id="IPR003458">
    <property type="entry name" value="Phage_T4_Gp38_tail_assem"/>
</dbReference>
<evidence type="ECO:0000313" key="3">
    <source>
        <dbReference type="Proteomes" id="UP000224974"/>
    </source>
</evidence>
<sequence length="196" mass="22041">MKTILNENGFAISDGFVHVYHTDASTGEYINESNEFLTQGVGLPAHSFIEPPLKAKEGFAVCRTESGWEYKTDYRNSVAYSTESGSQSRVTELGELPANLTFLVPKTQFDQWNGVEWVTDLAAQRQAEIDTAKAEKYRLERGAKEMIEKLSDALDLNMALDGDEARLTAWRKYRVLLNQLDINTASDIAWPLQPTE</sequence>
<dbReference type="Pfam" id="PF02413">
    <property type="entry name" value="Caudo_TAP"/>
    <property type="match status" value="1"/>
</dbReference>
<name>A0A2C6DMZ8_9GAMM</name>
<dbReference type="Proteomes" id="UP000373449">
    <property type="component" value="Unassembled WGS sequence"/>
</dbReference>